<organism evidence="1 2">
    <name type="scientific">Chryseobacterium culicis</name>
    <dbReference type="NCBI Taxonomy" id="680127"/>
    <lineage>
        <taxon>Bacteria</taxon>
        <taxon>Pseudomonadati</taxon>
        <taxon>Bacteroidota</taxon>
        <taxon>Flavobacteriia</taxon>
        <taxon>Flavobacteriales</taxon>
        <taxon>Weeksellaceae</taxon>
        <taxon>Chryseobacterium group</taxon>
        <taxon>Chryseobacterium</taxon>
    </lineage>
</organism>
<dbReference type="Proteomes" id="UP000198561">
    <property type="component" value="Unassembled WGS sequence"/>
</dbReference>
<gene>
    <name evidence="1" type="ORF">SAMN05421593_4127</name>
</gene>
<dbReference type="OrthoDB" id="679586at2"/>
<dbReference type="AlphaFoldDB" id="A0A1H6IDB3"/>
<evidence type="ECO:0000313" key="2">
    <source>
        <dbReference type="Proteomes" id="UP000198561"/>
    </source>
</evidence>
<dbReference type="EMBL" id="FNWQ01000007">
    <property type="protein sequence ID" value="SEH44216.1"/>
    <property type="molecule type" value="Genomic_DNA"/>
</dbReference>
<evidence type="ECO:0000313" key="1">
    <source>
        <dbReference type="EMBL" id="SEH44216.1"/>
    </source>
</evidence>
<dbReference type="STRING" id="680127.SAMN05421593_4127"/>
<accession>A0A1H6IDB3</accession>
<proteinExistence type="predicted"/>
<dbReference type="RefSeq" id="WP_089695291.1">
    <property type="nucleotide sequence ID" value="NZ_FNWQ01000007.1"/>
</dbReference>
<sequence>MNNKKFCCKKFEYYYTGEKTMGLNFRIVKYGMNVLIKEAKFYSKKIEDVCSKAFFITEGYSDKITDFKIKKIVINYCPFCNQKLRDFYTSDDYVQETIE</sequence>
<reference evidence="1 2" key="1">
    <citation type="submission" date="2016-10" db="EMBL/GenBank/DDBJ databases">
        <authorList>
            <person name="de Groot N.N."/>
        </authorList>
    </citation>
    <scope>NUCLEOTIDE SEQUENCE [LARGE SCALE GENOMIC DNA]</scope>
    <source>
        <strain evidence="1 2">DSM 23031</strain>
    </source>
</reference>
<name>A0A1H6IDB3_CHRCI</name>
<protein>
    <submittedName>
        <fullName evidence="1">Uncharacterized protein</fullName>
    </submittedName>
</protein>